<dbReference type="OMA" id="GQKTVCA"/>
<dbReference type="SMART" id="SM00968">
    <property type="entry name" value="SMC_hinge"/>
    <property type="match status" value="1"/>
</dbReference>
<organism evidence="11">
    <name type="scientific">Verticillium alfalfae (strain VaMs.102 / ATCC MYA-4576 / FGSC 10136)</name>
    <name type="common">Verticillium wilt of alfalfa</name>
    <name type="synonym">Verticillium albo-atrum</name>
    <dbReference type="NCBI Taxonomy" id="526221"/>
    <lineage>
        <taxon>Eukaryota</taxon>
        <taxon>Fungi</taxon>
        <taxon>Dikarya</taxon>
        <taxon>Ascomycota</taxon>
        <taxon>Pezizomycotina</taxon>
        <taxon>Sordariomycetes</taxon>
        <taxon>Hypocreomycetidae</taxon>
        <taxon>Glomerellales</taxon>
        <taxon>Plectosphaerellaceae</taxon>
        <taxon>Verticillium</taxon>
    </lineage>
</organism>
<protein>
    <submittedName>
        <fullName evidence="10">Chromosome segregation protein sudA</fullName>
    </submittedName>
</protein>
<dbReference type="SUPFAM" id="SSF75553">
    <property type="entry name" value="Smc hinge domain"/>
    <property type="match status" value="1"/>
</dbReference>
<dbReference type="Proteomes" id="UP000008698">
    <property type="component" value="Unassembled WGS sequence"/>
</dbReference>
<evidence type="ECO:0000256" key="8">
    <source>
        <dbReference type="SAM" id="Coils"/>
    </source>
</evidence>
<evidence type="ECO:0000259" key="9">
    <source>
        <dbReference type="SMART" id="SM00968"/>
    </source>
</evidence>
<keyword evidence="4" id="KW-0498">Mitosis</keyword>
<dbReference type="Gene3D" id="3.30.70.1620">
    <property type="match status" value="1"/>
</dbReference>
<evidence type="ECO:0000256" key="4">
    <source>
        <dbReference type="ARBA" id="ARBA00022776"/>
    </source>
</evidence>
<dbReference type="InterPro" id="IPR010935">
    <property type="entry name" value="SMC_hinge"/>
</dbReference>
<dbReference type="PANTHER" id="PTHR43977">
    <property type="entry name" value="STRUCTURAL MAINTENANCE OF CHROMOSOMES PROTEIN 3"/>
    <property type="match status" value="1"/>
</dbReference>
<dbReference type="Pfam" id="PF02463">
    <property type="entry name" value="SMC_N"/>
    <property type="match status" value="1"/>
</dbReference>
<dbReference type="AlphaFoldDB" id="C9SVH2"/>
<evidence type="ECO:0000256" key="7">
    <source>
        <dbReference type="ARBA" id="ARBA00023306"/>
    </source>
</evidence>
<dbReference type="eggNOG" id="KOG0964">
    <property type="taxonomic scope" value="Eukaryota"/>
</dbReference>
<dbReference type="InterPro" id="IPR027417">
    <property type="entry name" value="P-loop_NTPase"/>
</dbReference>
<dbReference type="GeneID" id="9534493"/>
<dbReference type="FunFam" id="3.40.50.300:FF:000424">
    <property type="entry name" value="Structural maintenance of chromosomes 3"/>
    <property type="match status" value="1"/>
</dbReference>
<feature type="coiled-coil region" evidence="8">
    <location>
        <begin position="253"/>
        <end position="294"/>
    </location>
</feature>
<keyword evidence="5 8" id="KW-0175">Coiled coil</keyword>
<keyword evidence="7" id="KW-0131">Cell cycle</keyword>
<keyword evidence="6" id="KW-0539">Nucleus</keyword>
<dbReference type="Gene3D" id="1.20.1060.20">
    <property type="match status" value="1"/>
</dbReference>
<dbReference type="GO" id="GO:0051301">
    <property type="term" value="P:cell division"/>
    <property type="evidence" value="ECO:0007669"/>
    <property type="project" value="UniProtKB-KW"/>
</dbReference>
<dbReference type="SUPFAM" id="SSF52540">
    <property type="entry name" value="P-loop containing nucleoside triphosphate hydrolases"/>
    <property type="match status" value="1"/>
</dbReference>
<gene>
    <name evidence="10" type="ORF">VDBG_08897</name>
</gene>
<dbReference type="InterPro" id="IPR041741">
    <property type="entry name" value="SMC3_ABC_euk"/>
</dbReference>
<evidence type="ECO:0000256" key="5">
    <source>
        <dbReference type="ARBA" id="ARBA00023054"/>
    </source>
</evidence>
<evidence type="ECO:0000256" key="1">
    <source>
        <dbReference type="ARBA" id="ARBA00004123"/>
    </source>
</evidence>
<proteinExistence type="inferred from homology"/>
<evidence type="ECO:0000256" key="2">
    <source>
        <dbReference type="ARBA" id="ARBA00005917"/>
    </source>
</evidence>
<dbReference type="Pfam" id="PF06470">
    <property type="entry name" value="SMC_hinge"/>
    <property type="match status" value="1"/>
</dbReference>
<evidence type="ECO:0000313" key="10">
    <source>
        <dbReference type="EMBL" id="EEY22787.1"/>
    </source>
</evidence>
<feature type="coiled-coil region" evidence="8">
    <location>
        <begin position="801"/>
        <end position="835"/>
    </location>
</feature>
<keyword evidence="3" id="KW-0132">Cell division</keyword>
<feature type="coiled-coil region" evidence="8">
    <location>
        <begin position="186"/>
        <end position="220"/>
    </location>
</feature>
<comment type="similarity">
    <text evidence="2">Belongs to the SMC family. SMC3 subfamily.</text>
</comment>
<dbReference type="HOGENOM" id="CLU_001042_5_0_1"/>
<accession>C9SVH2</accession>
<dbReference type="InterPro" id="IPR036277">
    <property type="entry name" value="SMC_hinge_sf"/>
</dbReference>
<keyword evidence="11" id="KW-1185">Reference proteome</keyword>
<feature type="coiled-coil region" evidence="8">
    <location>
        <begin position="910"/>
        <end position="968"/>
    </location>
</feature>
<dbReference type="GO" id="GO:0005634">
    <property type="term" value="C:nucleus"/>
    <property type="evidence" value="ECO:0007669"/>
    <property type="project" value="UniProtKB-SubCell"/>
</dbReference>
<dbReference type="InterPro" id="IPR003395">
    <property type="entry name" value="RecF/RecN/SMC_N"/>
</dbReference>
<feature type="domain" description="SMC hinge" evidence="9">
    <location>
        <begin position="474"/>
        <end position="586"/>
    </location>
</feature>
<dbReference type="GO" id="GO:0051276">
    <property type="term" value="P:chromosome organization"/>
    <property type="evidence" value="ECO:0007669"/>
    <property type="project" value="InterPro"/>
</dbReference>
<dbReference type="KEGG" id="val:VDBG_08897"/>
<dbReference type="EMBL" id="DS985226">
    <property type="protein sequence ID" value="EEY22787.1"/>
    <property type="molecule type" value="Genomic_DNA"/>
</dbReference>
<dbReference type="STRING" id="526221.C9SVH2"/>
<dbReference type="GO" id="GO:0016887">
    <property type="term" value="F:ATP hydrolysis activity"/>
    <property type="evidence" value="ECO:0007669"/>
    <property type="project" value="InterPro"/>
</dbReference>
<dbReference type="PIRSF" id="PIRSF005719">
    <property type="entry name" value="SMC"/>
    <property type="match status" value="1"/>
</dbReference>
<comment type="subcellular location">
    <subcellularLocation>
        <location evidence="1">Nucleus</location>
    </subcellularLocation>
</comment>
<evidence type="ECO:0000313" key="11">
    <source>
        <dbReference type="Proteomes" id="UP000008698"/>
    </source>
</evidence>
<dbReference type="CDD" id="cd03272">
    <property type="entry name" value="ABC_SMC3_euk"/>
    <property type="match status" value="1"/>
</dbReference>
<dbReference type="Gene3D" id="3.40.50.300">
    <property type="entry name" value="P-loop containing nucleotide triphosphate hydrolases"/>
    <property type="match status" value="3"/>
</dbReference>
<name>C9SVH2_VERA1</name>
<feature type="coiled-coil region" evidence="8">
    <location>
        <begin position="625"/>
        <end position="766"/>
    </location>
</feature>
<evidence type="ECO:0000256" key="6">
    <source>
        <dbReference type="ARBA" id="ARBA00023242"/>
    </source>
</evidence>
<dbReference type="InterPro" id="IPR024704">
    <property type="entry name" value="SMC"/>
</dbReference>
<evidence type="ECO:0000256" key="3">
    <source>
        <dbReference type="ARBA" id="ARBA00022618"/>
    </source>
</evidence>
<sequence>MYIKQIIIQGFKSYKDQTVIEPFSPGTNVIVGRNGSGKSNFFAAIRFVLSDNYNQMSREERQGLLHEGSGSAVMSAYVEIIFDNSDDRFPTGGKELILRRTIGSKKDEYSLDRKVVTKNDVINLLEAAGFSRSNPYYIVPQGRVSALTNMKESDRLNLMKEVAGTQVYEARRAESLKIMNETNNKREKIDELLGYIKERLAELEEEKEELRGFQDKDRDRRCLEYALYYQEQQAFQSQLERIENMRQNGLESTEQIRNELKDAEKTIAKLDAEITKLTREMDLLKIDRRQLDEERRKTAKDKAVSELKVKNLFDGQSAAAQAQQQHDAELKAVRKEMADSKHELERITPVYDERRKKENEIRLQMDTAEAARTRLYNKQTRSSQFKNKAARDKWLRDEIEDLRTNIMSQKANKLTTAEDVARLLSRDEEKLRHMTETALHEKHDAENRLGHSMDGATKRGLATIRRLKREQDVPGAYGTLAELFEVNEAYRLAAEQIAGNSLFHYVVQDSRTSEFIIEQLNRQKGGRVTFMPLDQLRPRQVNLPRSQDAVPLLSKIRYDPKYEKAFQQVFGKVVVCRTLAIATQYARSHGVDAITPEGDQASKRGAMTGGYIEPGRSRLEAVHALNQTRDSHEHLQSQLEELGHRIEQKGQQITQAMGELQKAEQKLRHLQGGFDPLRNQLSSKHAYLEREKAHLEAAIKRREKVEKNMKDFTETLAAHEAELSSEFKKALSPAEERQLSELEKQVDQLQKEWNETSRQRGEVERRKQILEANISENLEQRLNQLISQEIENTVSGPSGNLKEAQRELKRLQKAADEVETKLQETETQIEQLSGKVARREVSKAENEQHLQEISVKEAKQRTLIEKSQSKKAVYSAQAADAAKAIRDLGVLPDDFSKYENLDSKQIDSRLKRVRNALKKYQHVNKKAFEQYNSFTSQQDQLLKRRSELDASQRSIKELIEHLDERKDEAIERTFKQVSKEFATIFEKLVPAGHGRLVIQRRTDKRQIDPESRDDYRTAVAALLQSISDEAGTQFICTTFRPEIVLVADKCYGVTFSNKASSIDVYSSEEALNFVDGEAKGR</sequence>
<dbReference type="GO" id="GO:0005694">
    <property type="term" value="C:chromosome"/>
    <property type="evidence" value="ECO:0007669"/>
    <property type="project" value="InterPro"/>
</dbReference>
<dbReference type="OrthoDB" id="431497at2759"/>
<dbReference type="RefSeq" id="XP_003001101.1">
    <property type="nucleotide sequence ID" value="XM_003001055.1"/>
</dbReference>
<reference evidence="11" key="1">
    <citation type="journal article" date="2011" name="PLoS Pathog.">
        <title>Comparative genomics yields insights into niche adaptation of plant vascular wilt pathogens.</title>
        <authorList>
            <person name="Klosterman S.J."/>
            <person name="Subbarao K.V."/>
            <person name="Kang S."/>
            <person name="Veronese P."/>
            <person name="Gold S.E."/>
            <person name="Thomma B.P.H.J."/>
            <person name="Chen Z."/>
            <person name="Henrissat B."/>
            <person name="Lee Y.-H."/>
            <person name="Park J."/>
            <person name="Garcia-Pedrajas M.D."/>
            <person name="Barbara D.J."/>
            <person name="Anchieta A."/>
            <person name="de Jonge R."/>
            <person name="Santhanam P."/>
            <person name="Maruthachalam K."/>
            <person name="Atallah Z."/>
            <person name="Amyotte S.G."/>
            <person name="Paz Z."/>
            <person name="Inderbitzin P."/>
            <person name="Hayes R.J."/>
            <person name="Heiman D.I."/>
            <person name="Young S."/>
            <person name="Zeng Q."/>
            <person name="Engels R."/>
            <person name="Galagan J."/>
            <person name="Cuomo C.A."/>
            <person name="Dobinson K.F."/>
            <person name="Ma L.-J."/>
        </authorList>
    </citation>
    <scope>NUCLEOTIDE SEQUENCE [LARGE SCALE GENOMIC DNA]</scope>
    <source>
        <strain evidence="11">VaMs.102 / ATCC MYA-4576 / FGSC 10136</strain>
    </source>
</reference>
<dbReference type="GO" id="GO:0005524">
    <property type="term" value="F:ATP binding"/>
    <property type="evidence" value="ECO:0007669"/>
    <property type="project" value="InterPro"/>
</dbReference>
<dbReference type="GO" id="GO:0007059">
    <property type="term" value="P:chromosome segregation"/>
    <property type="evidence" value="ECO:0007669"/>
    <property type="project" value="UniProtKB-ARBA"/>
</dbReference>